<keyword evidence="3" id="KW-1185">Reference proteome</keyword>
<gene>
    <name evidence="2" type="ORF">OsI_18567</name>
</gene>
<organism evidence="2 3">
    <name type="scientific">Oryza sativa subsp. indica</name>
    <name type="common">Rice</name>
    <dbReference type="NCBI Taxonomy" id="39946"/>
    <lineage>
        <taxon>Eukaryota</taxon>
        <taxon>Viridiplantae</taxon>
        <taxon>Streptophyta</taxon>
        <taxon>Embryophyta</taxon>
        <taxon>Tracheophyta</taxon>
        <taxon>Spermatophyta</taxon>
        <taxon>Magnoliopsida</taxon>
        <taxon>Liliopsida</taxon>
        <taxon>Poales</taxon>
        <taxon>Poaceae</taxon>
        <taxon>BOP clade</taxon>
        <taxon>Oryzoideae</taxon>
        <taxon>Oryzeae</taxon>
        <taxon>Oryzinae</taxon>
        <taxon>Oryza</taxon>
        <taxon>Oryza sativa</taxon>
    </lineage>
</organism>
<dbReference type="Gramene" id="BGIOSGA018761-TA">
    <property type="protein sequence ID" value="BGIOSGA018761-PA"/>
    <property type="gene ID" value="BGIOSGA018761"/>
</dbReference>
<evidence type="ECO:0000313" key="3">
    <source>
        <dbReference type="Proteomes" id="UP000007015"/>
    </source>
</evidence>
<dbReference type="EMBL" id="CM000130">
    <property type="protein sequence ID" value="EAY96653.1"/>
    <property type="molecule type" value="Genomic_DNA"/>
</dbReference>
<reference evidence="2 3" key="1">
    <citation type="journal article" date="2005" name="PLoS Biol.">
        <title>The genomes of Oryza sativa: a history of duplications.</title>
        <authorList>
            <person name="Yu J."/>
            <person name="Wang J."/>
            <person name="Lin W."/>
            <person name="Li S."/>
            <person name="Li H."/>
            <person name="Zhou J."/>
            <person name="Ni P."/>
            <person name="Dong W."/>
            <person name="Hu S."/>
            <person name="Zeng C."/>
            <person name="Zhang J."/>
            <person name="Zhang Y."/>
            <person name="Li R."/>
            <person name="Xu Z."/>
            <person name="Li S."/>
            <person name="Li X."/>
            <person name="Zheng H."/>
            <person name="Cong L."/>
            <person name="Lin L."/>
            <person name="Yin J."/>
            <person name="Geng J."/>
            <person name="Li G."/>
            <person name="Shi J."/>
            <person name="Liu J."/>
            <person name="Lv H."/>
            <person name="Li J."/>
            <person name="Wang J."/>
            <person name="Deng Y."/>
            <person name="Ran L."/>
            <person name="Shi X."/>
            <person name="Wang X."/>
            <person name="Wu Q."/>
            <person name="Li C."/>
            <person name="Ren X."/>
            <person name="Wang J."/>
            <person name="Wang X."/>
            <person name="Li D."/>
            <person name="Liu D."/>
            <person name="Zhang X."/>
            <person name="Ji Z."/>
            <person name="Zhao W."/>
            <person name="Sun Y."/>
            <person name="Zhang Z."/>
            <person name="Bao J."/>
            <person name="Han Y."/>
            <person name="Dong L."/>
            <person name="Ji J."/>
            <person name="Chen P."/>
            <person name="Wu S."/>
            <person name="Liu J."/>
            <person name="Xiao Y."/>
            <person name="Bu D."/>
            <person name="Tan J."/>
            <person name="Yang L."/>
            <person name="Ye C."/>
            <person name="Zhang J."/>
            <person name="Xu J."/>
            <person name="Zhou Y."/>
            <person name="Yu Y."/>
            <person name="Zhang B."/>
            <person name="Zhuang S."/>
            <person name="Wei H."/>
            <person name="Liu B."/>
            <person name="Lei M."/>
            <person name="Yu H."/>
            <person name="Li Y."/>
            <person name="Xu H."/>
            <person name="Wei S."/>
            <person name="He X."/>
            <person name="Fang L."/>
            <person name="Zhang Z."/>
            <person name="Zhang Y."/>
            <person name="Huang X."/>
            <person name="Su Z."/>
            <person name="Tong W."/>
            <person name="Li J."/>
            <person name="Tong Z."/>
            <person name="Li S."/>
            <person name="Ye J."/>
            <person name="Wang L."/>
            <person name="Fang L."/>
            <person name="Lei T."/>
            <person name="Chen C."/>
            <person name="Chen H."/>
            <person name="Xu Z."/>
            <person name="Li H."/>
            <person name="Huang H."/>
            <person name="Zhang F."/>
            <person name="Xu H."/>
            <person name="Li N."/>
            <person name="Zhao C."/>
            <person name="Li S."/>
            <person name="Dong L."/>
            <person name="Huang Y."/>
            <person name="Li L."/>
            <person name="Xi Y."/>
            <person name="Qi Q."/>
            <person name="Li W."/>
            <person name="Zhang B."/>
            <person name="Hu W."/>
            <person name="Zhang Y."/>
            <person name="Tian X."/>
            <person name="Jiao Y."/>
            <person name="Liang X."/>
            <person name="Jin J."/>
            <person name="Gao L."/>
            <person name="Zheng W."/>
            <person name="Hao B."/>
            <person name="Liu S."/>
            <person name="Wang W."/>
            <person name="Yuan L."/>
            <person name="Cao M."/>
            <person name="McDermott J."/>
            <person name="Samudrala R."/>
            <person name="Wang J."/>
            <person name="Wong G.K."/>
            <person name="Yang H."/>
        </authorList>
    </citation>
    <scope>NUCLEOTIDE SEQUENCE [LARGE SCALE GENOMIC DNA]</scope>
    <source>
        <strain evidence="3">cv. 93-11</strain>
    </source>
</reference>
<dbReference type="Proteomes" id="UP000007015">
    <property type="component" value="Chromosome 5"/>
</dbReference>
<feature type="region of interest" description="Disordered" evidence="1">
    <location>
        <begin position="40"/>
        <end position="155"/>
    </location>
</feature>
<evidence type="ECO:0000313" key="2">
    <source>
        <dbReference type="EMBL" id="EAY96653.1"/>
    </source>
</evidence>
<proteinExistence type="predicted"/>
<name>A2Y0P3_ORYSI</name>
<feature type="compositionally biased region" description="Basic and acidic residues" evidence="1">
    <location>
        <begin position="94"/>
        <end position="116"/>
    </location>
</feature>
<accession>A2Y0P3</accession>
<evidence type="ECO:0000256" key="1">
    <source>
        <dbReference type="SAM" id="MobiDB-lite"/>
    </source>
</evidence>
<feature type="compositionally biased region" description="Polar residues" evidence="1">
    <location>
        <begin position="64"/>
        <end position="87"/>
    </location>
</feature>
<protein>
    <submittedName>
        <fullName evidence="2">Uncharacterized protein</fullName>
    </submittedName>
</protein>
<feature type="compositionally biased region" description="Gly residues" evidence="1">
    <location>
        <begin position="146"/>
        <end position="155"/>
    </location>
</feature>
<sequence length="155" mass="16745">MARSILPSTNLLQALLTANRGVPPLCRHFVEHLTRMRPLGRSATSRSQQAIAPALRRRCPLYQSPKSPSVITSRIKNFSRRSASNGQPPAARSPNREKGASRELHARPLRPPERLTRSKGGVRGGVEAEAEAEAEAASLLRREDGGVGGGAGARW</sequence>
<dbReference type="AlphaFoldDB" id="A2Y0P3"/>
<dbReference type="HOGENOM" id="CLU_1698410_0_0_1"/>